<reference evidence="7" key="2">
    <citation type="journal article" date="2023" name="Plants (Basel)">
        <title>Annotation of the Turnera subulata (Passifloraceae) Draft Genome Reveals the S-Locus Evolved after the Divergence of Turneroideae from Passifloroideae in a Stepwise Manner.</title>
        <authorList>
            <person name="Henning P.M."/>
            <person name="Roalson E.H."/>
            <person name="Mir W."/>
            <person name="McCubbin A.G."/>
            <person name="Shore J.S."/>
        </authorList>
    </citation>
    <scope>NUCLEOTIDE SEQUENCE</scope>
    <source>
        <strain evidence="7">F60SS</strain>
    </source>
</reference>
<dbReference type="GO" id="GO:0005886">
    <property type="term" value="C:plasma membrane"/>
    <property type="evidence" value="ECO:0007669"/>
    <property type="project" value="TreeGrafter"/>
</dbReference>
<gene>
    <name evidence="7" type="ORF">Tsubulata_049390</name>
</gene>
<dbReference type="PANTHER" id="PTHR27002:SF841">
    <property type="entry name" value="RECEPTOR-LIKE SERINE_THREONINE-PROTEIN KINASE"/>
    <property type="match status" value="1"/>
</dbReference>
<evidence type="ECO:0000256" key="1">
    <source>
        <dbReference type="ARBA" id="ARBA00022527"/>
    </source>
</evidence>
<comment type="caution">
    <text evidence="7">The sequence shown here is derived from an EMBL/GenBank/DDBJ whole genome shotgun (WGS) entry which is preliminary data.</text>
</comment>
<dbReference type="AlphaFoldDB" id="A0A9Q0FGD5"/>
<accession>A0A9Q0FGD5</accession>
<evidence type="ECO:0000256" key="3">
    <source>
        <dbReference type="ARBA" id="ARBA00022741"/>
    </source>
</evidence>
<dbReference type="SUPFAM" id="SSF56112">
    <property type="entry name" value="Protein kinase-like (PK-like)"/>
    <property type="match status" value="1"/>
</dbReference>
<keyword evidence="2" id="KW-0808">Transferase</keyword>
<evidence type="ECO:0000313" key="7">
    <source>
        <dbReference type="EMBL" id="KAJ4830862.1"/>
    </source>
</evidence>
<dbReference type="PANTHER" id="PTHR27002">
    <property type="entry name" value="RECEPTOR-LIKE SERINE/THREONINE-PROTEIN KINASE SD1-8"/>
    <property type="match status" value="1"/>
</dbReference>
<dbReference type="OrthoDB" id="845841at2759"/>
<dbReference type="EMBL" id="JAKUCV010005520">
    <property type="protein sequence ID" value="KAJ4830862.1"/>
    <property type="molecule type" value="Genomic_DNA"/>
</dbReference>
<organism evidence="7 8">
    <name type="scientific">Turnera subulata</name>
    <dbReference type="NCBI Taxonomy" id="218843"/>
    <lineage>
        <taxon>Eukaryota</taxon>
        <taxon>Viridiplantae</taxon>
        <taxon>Streptophyta</taxon>
        <taxon>Embryophyta</taxon>
        <taxon>Tracheophyta</taxon>
        <taxon>Spermatophyta</taxon>
        <taxon>Magnoliopsida</taxon>
        <taxon>eudicotyledons</taxon>
        <taxon>Gunneridae</taxon>
        <taxon>Pentapetalae</taxon>
        <taxon>rosids</taxon>
        <taxon>fabids</taxon>
        <taxon>Malpighiales</taxon>
        <taxon>Passifloraceae</taxon>
        <taxon>Turnera</taxon>
    </lineage>
</organism>
<evidence type="ECO:0000259" key="6">
    <source>
        <dbReference type="PROSITE" id="PS50011"/>
    </source>
</evidence>
<dbReference type="InterPro" id="IPR000719">
    <property type="entry name" value="Prot_kinase_dom"/>
</dbReference>
<reference evidence="7" key="1">
    <citation type="submission" date="2022-02" db="EMBL/GenBank/DDBJ databases">
        <authorList>
            <person name="Henning P.M."/>
            <person name="McCubbin A.G."/>
            <person name="Shore J.S."/>
        </authorList>
    </citation>
    <scope>NUCLEOTIDE SEQUENCE</scope>
    <source>
        <strain evidence="7">F60SS</strain>
        <tissue evidence="7">Leaves</tissue>
    </source>
</reference>
<protein>
    <recommendedName>
        <fullName evidence="6">Protein kinase domain-containing protein</fullName>
    </recommendedName>
</protein>
<dbReference type="PROSITE" id="PS50011">
    <property type="entry name" value="PROTEIN_KINASE_DOM"/>
    <property type="match status" value="1"/>
</dbReference>
<keyword evidence="5" id="KW-0067">ATP-binding</keyword>
<dbReference type="InterPro" id="IPR011009">
    <property type="entry name" value="Kinase-like_dom_sf"/>
</dbReference>
<evidence type="ECO:0000256" key="5">
    <source>
        <dbReference type="ARBA" id="ARBA00022840"/>
    </source>
</evidence>
<keyword evidence="8" id="KW-1185">Reference proteome</keyword>
<feature type="domain" description="Protein kinase" evidence="6">
    <location>
        <begin position="48"/>
        <end position="102"/>
    </location>
</feature>
<keyword evidence="4" id="KW-0418">Kinase</keyword>
<dbReference type="GO" id="GO:0004674">
    <property type="term" value="F:protein serine/threonine kinase activity"/>
    <property type="evidence" value="ECO:0007669"/>
    <property type="project" value="UniProtKB-KW"/>
</dbReference>
<name>A0A9Q0FGD5_9ROSI</name>
<sequence>MKQQLPWTGDPDASSTAVDRIVRVSSVQNDKEMDKFSFKKIVDATNNFSEENKLGSGGFGPVYKGILENQEVAIKGLSKSGQEFMSEIRLIGLLPSCSTQTL</sequence>
<evidence type="ECO:0000256" key="2">
    <source>
        <dbReference type="ARBA" id="ARBA00022679"/>
    </source>
</evidence>
<dbReference type="Gene3D" id="3.30.200.20">
    <property type="entry name" value="Phosphorylase Kinase, domain 1"/>
    <property type="match status" value="1"/>
</dbReference>
<dbReference type="GO" id="GO:0005524">
    <property type="term" value="F:ATP binding"/>
    <property type="evidence" value="ECO:0007669"/>
    <property type="project" value="UniProtKB-KW"/>
</dbReference>
<dbReference type="Proteomes" id="UP001141552">
    <property type="component" value="Unassembled WGS sequence"/>
</dbReference>
<keyword evidence="3" id="KW-0547">Nucleotide-binding</keyword>
<evidence type="ECO:0000313" key="8">
    <source>
        <dbReference type="Proteomes" id="UP001141552"/>
    </source>
</evidence>
<evidence type="ECO:0000256" key="4">
    <source>
        <dbReference type="ARBA" id="ARBA00022777"/>
    </source>
</evidence>
<proteinExistence type="predicted"/>
<keyword evidence="1" id="KW-0723">Serine/threonine-protein kinase</keyword>